<dbReference type="AlphaFoldDB" id="A0A139AZW6"/>
<dbReference type="EC" id="3.1.7.2" evidence="5"/>
<evidence type="ECO:0000256" key="2">
    <source>
        <dbReference type="ARBA" id="ARBA00022723"/>
    </source>
</evidence>
<evidence type="ECO:0000256" key="1">
    <source>
        <dbReference type="ARBA" id="ARBA00001936"/>
    </source>
</evidence>
<keyword evidence="2" id="KW-0479">Metal-binding</keyword>
<accession>A0A139AZW6</accession>
<evidence type="ECO:0000256" key="8">
    <source>
        <dbReference type="ARBA" id="ARBA00040793"/>
    </source>
</evidence>
<organism evidence="12 13">
    <name type="scientific">Gonapodya prolifera (strain JEL478)</name>
    <name type="common">Monoblepharis prolifera</name>
    <dbReference type="NCBI Taxonomy" id="1344416"/>
    <lineage>
        <taxon>Eukaryota</taxon>
        <taxon>Fungi</taxon>
        <taxon>Fungi incertae sedis</taxon>
        <taxon>Chytridiomycota</taxon>
        <taxon>Chytridiomycota incertae sedis</taxon>
        <taxon>Monoblepharidomycetes</taxon>
        <taxon>Monoblepharidales</taxon>
        <taxon>Gonapodyaceae</taxon>
        <taxon>Gonapodya</taxon>
    </lineage>
</organism>
<evidence type="ECO:0000256" key="6">
    <source>
        <dbReference type="ARBA" id="ARBA00037781"/>
    </source>
</evidence>
<dbReference type="Proteomes" id="UP000070544">
    <property type="component" value="Unassembled WGS sequence"/>
</dbReference>
<evidence type="ECO:0000256" key="5">
    <source>
        <dbReference type="ARBA" id="ARBA00024387"/>
    </source>
</evidence>
<evidence type="ECO:0000256" key="11">
    <source>
        <dbReference type="ARBA" id="ARBA00047968"/>
    </source>
</evidence>
<keyword evidence="3" id="KW-0378">Hydrolase</keyword>
<evidence type="ECO:0000256" key="4">
    <source>
        <dbReference type="ARBA" id="ARBA00023211"/>
    </source>
</evidence>
<comment type="similarity">
    <text evidence="7">Belongs to the MESH1 family.</text>
</comment>
<dbReference type="FunFam" id="1.10.3210.10:FF:000012">
    <property type="entry name" value="HD domain containing 3"/>
    <property type="match status" value="1"/>
</dbReference>
<sequence length="193" mass="21939">MDSLPLHAQLLKAIDFAARKHVNQRRKDAAKTPYINHPIGVAGILTEEGKVFDIQTLQAAVLHDTLEDTDTTRDELVQEFGEEVARIVMECTDDKTLPKQERKSLQVKNAPKKSLKAKHVKLADKLYNLRDLQRTSPEGWSPQRVSEYFEWAKAVVDGLRGSNAYLEHELDEVFKAGPNKSDRVEESQQNYLS</sequence>
<dbReference type="SUPFAM" id="SSF109604">
    <property type="entry name" value="HD-domain/PDEase-like"/>
    <property type="match status" value="1"/>
</dbReference>
<comment type="cofactor">
    <cofactor evidence="1">
        <name>Mn(2+)</name>
        <dbReference type="ChEBI" id="CHEBI:29035"/>
    </cofactor>
</comment>
<name>A0A139AZW6_GONPJ</name>
<dbReference type="InterPro" id="IPR052194">
    <property type="entry name" value="MESH1"/>
</dbReference>
<dbReference type="EMBL" id="KQ965731">
    <property type="protein sequence ID" value="KXS22015.1"/>
    <property type="molecule type" value="Genomic_DNA"/>
</dbReference>
<proteinExistence type="inferred from homology"/>
<evidence type="ECO:0000256" key="10">
    <source>
        <dbReference type="ARBA" id="ARBA00041770"/>
    </source>
</evidence>
<dbReference type="Gene3D" id="1.10.3210.10">
    <property type="entry name" value="Hypothetical protein af1432"/>
    <property type="match status" value="1"/>
</dbReference>
<dbReference type="OrthoDB" id="430679at2759"/>
<gene>
    <name evidence="12" type="ORF">M427DRAFT_50376</name>
</gene>
<dbReference type="GO" id="GO:0046872">
    <property type="term" value="F:metal ion binding"/>
    <property type="evidence" value="ECO:0007669"/>
    <property type="project" value="UniProtKB-KW"/>
</dbReference>
<dbReference type="PANTHER" id="PTHR46246">
    <property type="entry name" value="GUANOSINE-3',5'-BIS(DIPHOSPHATE) 3'-PYROPHOSPHOHYDROLASE MESH1"/>
    <property type="match status" value="1"/>
</dbReference>
<keyword evidence="4" id="KW-0464">Manganese</keyword>
<dbReference type="GO" id="GO:0008893">
    <property type="term" value="F:guanosine-3',5'-bis(diphosphate) 3'-diphosphatase activity"/>
    <property type="evidence" value="ECO:0007669"/>
    <property type="project" value="UniProtKB-EC"/>
</dbReference>
<evidence type="ECO:0000256" key="7">
    <source>
        <dbReference type="ARBA" id="ARBA00038354"/>
    </source>
</evidence>
<comment type="function">
    <text evidence="6">ppGpp hydrolyzing enzyme involved in starvation response.</text>
</comment>
<evidence type="ECO:0000313" key="13">
    <source>
        <dbReference type="Proteomes" id="UP000070544"/>
    </source>
</evidence>
<evidence type="ECO:0000256" key="9">
    <source>
        <dbReference type="ARBA" id="ARBA00041464"/>
    </source>
</evidence>
<dbReference type="STRING" id="1344416.A0A139AZW6"/>
<dbReference type="PANTHER" id="PTHR46246:SF1">
    <property type="entry name" value="GUANOSINE-3',5'-BIS(DIPHOSPHATE) 3'-PYROPHOSPHOHYDROLASE MESH1"/>
    <property type="match status" value="1"/>
</dbReference>
<evidence type="ECO:0000313" key="12">
    <source>
        <dbReference type="EMBL" id="KXS22015.1"/>
    </source>
</evidence>
<evidence type="ECO:0000256" key="3">
    <source>
        <dbReference type="ARBA" id="ARBA00022801"/>
    </source>
</evidence>
<reference evidence="12 13" key="1">
    <citation type="journal article" date="2015" name="Genome Biol. Evol.">
        <title>Phylogenomic analyses indicate that early fungi evolved digesting cell walls of algal ancestors of land plants.</title>
        <authorList>
            <person name="Chang Y."/>
            <person name="Wang S."/>
            <person name="Sekimoto S."/>
            <person name="Aerts A.L."/>
            <person name="Choi C."/>
            <person name="Clum A."/>
            <person name="LaButti K.M."/>
            <person name="Lindquist E.A."/>
            <person name="Yee Ngan C."/>
            <person name="Ohm R.A."/>
            <person name="Salamov A.A."/>
            <person name="Grigoriev I.V."/>
            <person name="Spatafora J.W."/>
            <person name="Berbee M.L."/>
        </authorList>
    </citation>
    <scope>NUCLEOTIDE SEQUENCE [LARGE SCALE GENOMIC DNA]</scope>
    <source>
        <strain evidence="12 13">JEL478</strain>
    </source>
</reference>
<comment type="catalytic activity">
    <reaction evidence="11">
        <text>guanosine 3',5'-bis(diphosphate) + H2O = GDP + diphosphate + H(+)</text>
        <dbReference type="Rhea" id="RHEA:14253"/>
        <dbReference type="ChEBI" id="CHEBI:15377"/>
        <dbReference type="ChEBI" id="CHEBI:15378"/>
        <dbReference type="ChEBI" id="CHEBI:33019"/>
        <dbReference type="ChEBI" id="CHEBI:58189"/>
        <dbReference type="ChEBI" id="CHEBI:77828"/>
        <dbReference type="EC" id="3.1.7.2"/>
    </reaction>
</comment>
<dbReference type="Pfam" id="PF13328">
    <property type="entry name" value="HD_4"/>
    <property type="match status" value="1"/>
</dbReference>
<dbReference type="OMA" id="YITHPIG"/>
<protein>
    <recommendedName>
        <fullName evidence="8">Guanosine-3',5'-bis(diphosphate) 3'-pyrophosphohydrolase MESH1</fullName>
        <ecNumber evidence="5">3.1.7.2</ecNumber>
    </recommendedName>
    <alternativeName>
        <fullName evidence="9">Metazoan SpoT homolog 1</fullName>
    </alternativeName>
    <alternativeName>
        <fullName evidence="10">Penta-phosphate guanosine-3'-pyrophosphohydrolase</fullName>
    </alternativeName>
</protein>
<keyword evidence="13" id="KW-1185">Reference proteome</keyword>